<gene>
    <name evidence="3" type="ORF">H8R27_10640</name>
</gene>
<evidence type="ECO:0000259" key="2">
    <source>
        <dbReference type="Pfam" id="PF19313"/>
    </source>
</evidence>
<dbReference type="Pfam" id="PF19313">
    <property type="entry name" value="DUF5916"/>
    <property type="match status" value="1"/>
</dbReference>
<comment type="caution">
    <text evidence="3">The sequence shown here is derived from an EMBL/GenBank/DDBJ whole genome shotgun (WGS) entry which is preliminary data.</text>
</comment>
<sequence>MDLVKIVSGLALFSQFSIAQAVDPVIEVEKRKIGTTKIGKSIKIDGVLNETDWDNVPVAKDFIMLEPDNGKPEPNERKTEVKVLYDDDAIYIGAILYDNEPNAILKEITERDKDGTSDYFGVFINGFNDGQQSYCFYVGPTNCQSDCIQSAQGPEDYSWDSIWASETKLTDKGWVVEMKIPYAALRFSNEEKQTWGINFFREVRKLRHSFTWNKVDNKAGTFTQQSGILEGIEKINTPTRLFLIPYASYYLNSLGKDKAFGTLKGGLDLKYGLTDAFTLDMVLIPDFGQTKFDNKILNLGPFEQVLNENRPFFTEGTDLFNKGDLFYSRRIGGKPTQKLKMSDDEEIVESPSAVGLLNATKISGRTKNGLGIGFLNAITEKTNVVIRDTITKNNRIETIEPLANYNILVLDQRFNGNSSVSLINTNVTRNGEFRDSNVSAAVFNLNTKKNTYNANGAFRYSYVNSYENLDNKKGISTNLNLAETAGKIRYSIGGQYVSDKYDNNDLGVNFQTNYFSLSSNVNYRILNSTDKLNSFRINLNAFVQYDNSTHYLQEQNFNVNLNFTNKKNHSAGIGFNVNPFERYNFYNPKMKGRYVVFPKNYGTWMWISSNYNNKFAFDIEPNIGIAEAKGWWYWGLMVKPRYRFSDRFSLIYTSNFYNEYQDLGRVDQVGDDIVFAKRDNKTIENSLEGKFSISSKMNFGLNVRQYWSFSENNSYHKLLENGYVEEYAYADNANENYSSWNYDLTYSWWFAPGSQMTVLYRNNAEFESDIIDKKFNKNLKSVFNNEQLNHTFSISIRYFIDYNQAKNVFKS</sequence>
<dbReference type="EMBL" id="JACRUN010000006">
    <property type="protein sequence ID" value="MBC5835340.1"/>
    <property type="molecule type" value="Genomic_DNA"/>
</dbReference>
<dbReference type="Pfam" id="PF06452">
    <property type="entry name" value="CBM9_1"/>
    <property type="match status" value="1"/>
</dbReference>
<dbReference type="CDD" id="cd09618">
    <property type="entry name" value="CBM9_like_2"/>
    <property type="match status" value="1"/>
</dbReference>
<keyword evidence="4" id="KW-1185">Reference proteome</keyword>
<protein>
    <submittedName>
        <fullName evidence="3">Carbohydrate binding family 9 domain-containing protein</fullName>
    </submittedName>
</protein>
<feature type="domain" description="DUF5916" evidence="2">
    <location>
        <begin position="237"/>
        <end position="809"/>
    </location>
</feature>
<organism evidence="3 4">
    <name type="scientific">Flavobacterium bernardetii</name>
    <dbReference type="NCBI Taxonomy" id="2813823"/>
    <lineage>
        <taxon>Bacteria</taxon>
        <taxon>Pseudomonadati</taxon>
        <taxon>Bacteroidota</taxon>
        <taxon>Flavobacteriia</taxon>
        <taxon>Flavobacteriales</taxon>
        <taxon>Flavobacteriaceae</taxon>
        <taxon>Flavobacterium</taxon>
    </lineage>
</organism>
<feature type="domain" description="Carbohydrate-binding" evidence="1">
    <location>
        <begin position="44"/>
        <end position="199"/>
    </location>
</feature>
<dbReference type="SUPFAM" id="SSF49344">
    <property type="entry name" value="CBD9-like"/>
    <property type="match status" value="1"/>
</dbReference>
<proteinExistence type="predicted"/>
<dbReference type="RefSeq" id="WP_166125743.1">
    <property type="nucleotide sequence ID" value="NZ_JAANOQ010000002.1"/>
</dbReference>
<evidence type="ECO:0000313" key="4">
    <source>
        <dbReference type="Proteomes" id="UP000605990"/>
    </source>
</evidence>
<reference evidence="3 4" key="1">
    <citation type="submission" date="2020-08" db="EMBL/GenBank/DDBJ databases">
        <title>Description of novel Flavobacterium F-408 isolate.</title>
        <authorList>
            <person name="Saticioglu I.B."/>
            <person name="Duman M."/>
            <person name="Altun S."/>
        </authorList>
    </citation>
    <scope>NUCLEOTIDE SEQUENCE [LARGE SCALE GENOMIC DNA]</scope>
    <source>
        <strain evidence="3 4">F-408</strain>
    </source>
</reference>
<name>A0ABR7IZZ6_9FLAO</name>
<dbReference type="Proteomes" id="UP000605990">
    <property type="component" value="Unassembled WGS sequence"/>
</dbReference>
<accession>A0ABR7IZZ6</accession>
<dbReference type="InterPro" id="IPR010502">
    <property type="entry name" value="Carb-bd_dom_fam9"/>
</dbReference>
<evidence type="ECO:0000313" key="3">
    <source>
        <dbReference type="EMBL" id="MBC5835340.1"/>
    </source>
</evidence>
<dbReference type="InterPro" id="IPR045670">
    <property type="entry name" value="DUF5916"/>
</dbReference>
<evidence type="ECO:0000259" key="1">
    <source>
        <dbReference type="Pfam" id="PF06452"/>
    </source>
</evidence>
<dbReference type="Gene3D" id="2.60.40.1190">
    <property type="match status" value="1"/>
</dbReference>